<dbReference type="GO" id="GO:0004842">
    <property type="term" value="F:ubiquitin-protein transferase activity"/>
    <property type="evidence" value="ECO:0007669"/>
    <property type="project" value="TreeGrafter"/>
</dbReference>
<gene>
    <name evidence="18" type="primary">LOC106153709</name>
</gene>
<proteinExistence type="inferred from homology"/>
<evidence type="ECO:0000313" key="17">
    <source>
        <dbReference type="Proteomes" id="UP000085678"/>
    </source>
</evidence>
<keyword evidence="6" id="KW-0812">Transmembrane</keyword>
<keyword evidence="9" id="KW-0862">Zinc</keyword>
<evidence type="ECO:0000256" key="9">
    <source>
        <dbReference type="ARBA" id="ARBA00022833"/>
    </source>
</evidence>
<dbReference type="PANTHER" id="PTHR12888:SF0">
    <property type="entry name" value="PEROXISOME ASSEMBLY PROTEIN 12"/>
    <property type="match status" value="1"/>
</dbReference>
<dbReference type="GO" id="GO:1990429">
    <property type="term" value="C:peroxisomal importomer complex"/>
    <property type="evidence" value="ECO:0007669"/>
    <property type="project" value="TreeGrafter"/>
</dbReference>
<keyword evidence="11" id="KW-1133">Transmembrane helix</keyword>
<comment type="similarity">
    <text evidence="3 15">Belongs to the pex2/pex10/pex12 family.</text>
</comment>
<dbReference type="InterPro" id="IPR013083">
    <property type="entry name" value="Znf_RING/FYVE/PHD"/>
</dbReference>
<evidence type="ECO:0000259" key="16">
    <source>
        <dbReference type="Pfam" id="PF04757"/>
    </source>
</evidence>
<dbReference type="CDD" id="cd16451">
    <property type="entry name" value="mRING_PEX12"/>
    <property type="match status" value="1"/>
</dbReference>
<keyword evidence="5" id="KW-0813">Transport</keyword>
<dbReference type="PIRSF" id="PIRSF038074">
    <property type="entry name" value="Peroxisome_assembly_p12"/>
    <property type="match status" value="1"/>
</dbReference>
<dbReference type="Pfam" id="PF04757">
    <property type="entry name" value="Pex2_Pex12"/>
    <property type="match status" value="1"/>
</dbReference>
<evidence type="ECO:0000256" key="6">
    <source>
        <dbReference type="ARBA" id="ARBA00022692"/>
    </source>
</evidence>
<dbReference type="GO" id="GO:0008270">
    <property type="term" value="F:zinc ion binding"/>
    <property type="evidence" value="ECO:0007669"/>
    <property type="project" value="UniProtKB-KW"/>
</dbReference>
<dbReference type="GeneID" id="106153709"/>
<accession>A0A1S3HCG2</accession>
<protein>
    <recommendedName>
        <fullName evidence="4 15">Peroxisome assembly protein 12</fullName>
    </recommendedName>
    <alternativeName>
        <fullName evidence="14 15">Peroxin-12</fullName>
    </alternativeName>
</protein>
<keyword evidence="10" id="KW-0653">Protein transport</keyword>
<dbReference type="OMA" id="QHYLARC"/>
<evidence type="ECO:0000256" key="11">
    <source>
        <dbReference type="ARBA" id="ARBA00022989"/>
    </source>
</evidence>
<evidence type="ECO:0000256" key="12">
    <source>
        <dbReference type="ARBA" id="ARBA00023136"/>
    </source>
</evidence>
<evidence type="ECO:0000256" key="3">
    <source>
        <dbReference type="ARBA" id="ARBA00008704"/>
    </source>
</evidence>
<name>A0A1S3HCG2_LINAN</name>
<dbReference type="InterPro" id="IPR006845">
    <property type="entry name" value="Pex_N"/>
</dbReference>
<dbReference type="GO" id="GO:0006513">
    <property type="term" value="P:protein monoubiquitination"/>
    <property type="evidence" value="ECO:0007669"/>
    <property type="project" value="TreeGrafter"/>
</dbReference>
<comment type="function">
    <text evidence="15">Component of a retrotranslocation channel required for peroxisome organization by mediating export of the PEX5 receptor from peroxisomes to the cytosol, thereby promoting PEX5 recycling.</text>
</comment>
<dbReference type="KEGG" id="lak:106153709"/>
<dbReference type="RefSeq" id="XP_013383201.1">
    <property type="nucleotide sequence ID" value="XM_013527747.2"/>
</dbReference>
<dbReference type="InParanoid" id="A0A1S3HCG2"/>
<comment type="subcellular location">
    <subcellularLocation>
        <location evidence="1">Peroxisome membrane</location>
        <topology evidence="1">Multi-pass membrane protein</topology>
    </subcellularLocation>
</comment>
<evidence type="ECO:0000256" key="5">
    <source>
        <dbReference type="ARBA" id="ARBA00022448"/>
    </source>
</evidence>
<comment type="pathway">
    <text evidence="2">Protein modification; protein ubiquitination.</text>
</comment>
<dbReference type="STRING" id="7574.A0A1S3HCG2"/>
<keyword evidence="12 15" id="KW-0472">Membrane</keyword>
<keyword evidence="7" id="KW-0479">Metal-binding</keyword>
<evidence type="ECO:0000256" key="10">
    <source>
        <dbReference type="ARBA" id="ARBA00022927"/>
    </source>
</evidence>
<reference evidence="18" key="1">
    <citation type="submission" date="2025-08" db="UniProtKB">
        <authorList>
            <consortium name="RefSeq"/>
        </authorList>
    </citation>
    <scope>IDENTIFICATION</scope>
    <source>
        <tissue evidence="18">Gonads</tissue>
    </source>
</reference>
<evidence type="ECO:0000256" key="14">
    <source>
        <dbReference type="ARBA" id="ARBA00029692"/>
    </source>
</evidence>
<dbReference type="OrthoDB" id="107372at2759"/>
<sequence length="342" mass="39272">MAEFAAHLTSAAADDKPSIFEVLAQENLMSALRPALIYSARILAENNPGQLAWLHQYCDEIYLGLQLLVEQYHLKRYSASFAENFYGLKRTVLRETKEKFRLPGKEKWKSLFFLAILPYMKLKLDALYERWKQETVDGIHTANTAWNKLIRVYLAVYPFLNMSWEGILLSYQMLYVFGKSTTHSPFLNMCGVILQNITQDDLKAWENKPKEVQLLSMKDKAIYSITKLLQGCAIVLTQGISVGVFFLQFVEWWYASDQTPTSLTSLPRPAPPKTPDFESTAVFPSICPLCQQTRRNDTVLAVSGYVFCYPCVFHHLKTHHCCPVTGYPAETEHLIRLYLTEE</sequence>
<evidence type="ECO:0000256" key="7">
    <source>
        <dbReference type="ARBA" id="ARBA00022723"/>
    </source>
</evidence>
<dbReference type="SUPFAM" id="SSF57850">
    <property type="entry name" value="RING/U-box"/>
    <property type="match status" value="1"/>
</dbReference>
<evidence type="ECO:0000256" key="13">
    <source>
        <dbReference type="ARBA" id="ARBA00023140"/>
    </source>
</evidence>
<keyword evidence="17" id="KW-1185">Reference proteome</keyword>
<dbReference type="Proteomes" id="UP000085678">
    <property type="component" value="Unplaced"/>
</dbReference>
<dbReference type="GO" id="GO:0005778">
    <property type="term" value="C:peroxisomal membrane"/>
    <property type="evidence" value="ECO:0007669"/>
    <property type="project" value="UniProtKB-SubCell"/>
</dbReference>
<evidence type="ECO:0000256" key="4">
    <source>
        <dbReference type="ARBA" id="ARBA00018980"/>
    </source>
</evidence>
<dbReference type="FunCoup" id="A0A1S3HCG2">
    <property type="interactions" value="1777"/>
</dbReference>
<dbReference type="AlphaFoldDB" id="A0A1S3HCG2"/>
<organism evidence="17 18">
    <name type="scientific">Lingula anatina</name>
    <name type="common">Brachiopod</name>
    <name type="synonym">Lingula unguis</name>
    <dbReference type="NCBI Taxonomy" id="7574"/>
    <lineage>
        <taxon>Eukaryota</taxon>
        <taxon>Metazoa</taxon>
        <taxon>Spiralia</taxon>
        <taxon>Lophotrochozoa</taxon>
        <taxon>Brachiopoda</taxon>
        <taxon>Linguliformea</taxon>
        <taxon>Lingulata</taxon>
        <taxon>Lingulida</taxon>
        <taxon>Linguloidea</taxon>
        <taxon>Lingulidae</taxon>
        <taxon>Lingula</taxon>
    </lineage>
</organism>
<dbReference type="PANTHER" id="PTHR12888">
    <property type="entry name" value="PEROXISOME ASSEMBLY PROTEIN 12 PEROXIN-12"/>
    <property type="match status" value="1"/>
</dbReference>
<evidence type="ECO:0000256" key="8">
    <source>
        <dbReference type="ARBA" id="ARBA00022771"/>
    </source>
</evidence>
<dbReference type="GO" id="GO:0016558">
    <property type="term" value="P:protein import into peroxisome matrix"/>
    <property type="evidence" value="ECO:0007669"/>
    <property type="project" value="UniProtKB-UniRule"/>
</dbReference>
<keyword evidence="8" id="KW-0863">Zinc-finger</keyword>
<evidence type="ECO:0000313" key="18">
    <source>
        <dbReference type="RefSeq" id="XP_013383201.1"/>
    </source>
</evidence>
<keyword evidence="13 15" id="KW-0576">Peroxisome</keyword>
<evidence type="ECO:0000256" key="1">
    <source>
        <dbReference type="ARBA" id="ARBA00004585"/>
    </source>
</evidence>
<evidence type="ECO:0000256" key="15">
    <source>
        <dbReference type="PIRNR" id="PIRNR038074"/>
    </source>
</evidence>
<dbReference type="Gene3D" id="3.30.40.10">
    <property type="entry name" value="Zinc/RING finger domain, C3HC4 (zinc finger)"/>
    <property type="match status" value="1"/>
</dbReference>
<evidence type="ECO:0000256" key="2">
    <source>
        <dbReference type="ARBA" id="ARBA00004906"/>
    </source>
</evidence>
<dbReference type="InterPro" id="IPR017375">
    <property type="entry name" value="PEX12"/>
</dbReference>
<feature type="domain" description="Pex N-terminal" evidence="16">
    <location>
        <begin position="25"/>
        <end position="256"/>
    </location>
</feature>